<comment type="caution">
    <text evidence="6">The sequence shown here is derived from an EMBL/GenBank/DDBJ whole genome shotgun (WGS) entry which is preliminary data.</text>
</comment>
<keyword evidence="4" id="KW-0862">Zinc</keyword>
<comment type="cofactor">
    <cofactor evidence="1">
        <name>Zn(2+)</name>
        <dbReference type="ChEBI" id="CHEBI:29105"/>
    </cofactor>
</comment>
<dbReference type="EC" id="3.5.3.13" evidence="6"/>
<sequence>MKQPQQAQQFWAALAWVDGRWQRDVRLTVDARGHWQEIAVGATRPEGVEALAGPVLPSLVDTHSHAFQRAFAGLAERRESGEDDFWSWRDRMYGLALKVTPAQLQAIASQLYLELLQGGYTQVCEFHYLQHQPDGQAYPDELAMSWALADAAHSVGLGLTMLPVLYARAGFGQAGLREDQRRFRTDAAWVWRASQRLNAAGRPLLNAGVALHSLRAANADDIRALQALLGDSDVPVHIHIAEQMQEVRDCLAFGGQRPMEYLCKAFKPDARWHLVHATHSTRQEIEQIAQAGASVVICPGTEGNLGDGLCDLPGWLGAGVPISLGSDSHVTRAWGEELRWLEYGQRLGLQQRNVAALPGRQPATAARLFEAVRAGSAAPAGFQQWGLQAGARADFLVLDRRASGLLGLPEDYLLDGLVFAAQGQVLQAVYVAGRQVLQQGRLLEEGREAAVADDFESVMQALNSAP</sequence>
<dbReference type="NCBIfam" id="NF006681">
    <property type="entry name" value="PRK09229.1-2"/>
    <property type="match status" value="1"/>
</dbReference>
<dbReference type="PANTHER" id="PTHR11271">
    <property type="entry name" value="GUANINE DEAMINASE"/>
    <property type="match status" value="1"/>
</dbReference>
<evidence type="ECO:0000313" key="6">
    <source>
        <dbReference type="EMBL" id="MBB4842259.1"/>
    </source>
</evidence>
<dbReference type="NCBIfam" id="TIGR02022">
    <property type="entry name" value="hutF"/>
    <property type="match status" value="1"/>
</dbReference>
<dbReference type="Pfam" id="PF01979">
    <property type="entry name" value="Amidohydro_1"/>
    <property type="match status" value="1"/>
</dbReference>
<name>A0A840L7Y2_9BURK</name>
<dbReference type="SUPFAM" id="SSF51338">
    <property type="entry name" value="Composite domain of metallo-dependent hydrolases"/>
    <property type="match status" value="1"/>
</dbReference>
<evidence type="ECO:0000256" key="2">
    <source>
        <dbReference type="ARBA" id="ARBA00022723"/>
    </source>
</evidence>
<dbReference type="PANTHER" id="PTHR11271:SF48">
    <property type="entry name" value="AMIDOHYDROLASE-RELATED DOMAIN-CONTAINING PROTEIN"/>
    <property type="match status" value="1"/>
</dbReference>
<dbReference type="InterPro" id="IPR011059">
    <property type="entry name" value="Metal-dep_hydrolase_composite"/>
</dbReference>
<dbReference type="GO" id="GO:0050416">
    <property type="term" value="F:formimidoylglutamate deiminase activity"/>
    <property type="evidence" value="ECO:0007669"/>
    <property type="project" value="UniProtKB-EC"/>
</dbReference>
<evidence type="ECO:0000256" key="1">
    <source>
        <dbReference type="ARBA" id="ARBA00001947"/>
    </source>
</evidence>
<dbReference type="EMBL" id="JACHLP010000001">
    <property type="protein sequence ID" value="MBB4842259.1"/>
    <property type="molecule type" value="Genomic_DNA"/>
</dbReference>
<evidence type="ECO:0000256" key="3">
    <source>
        <dbReference type="ARBA" id="ARBA00022801"/>
    </source>
</evidence>
<reference evidence="6 7" key="1">
    <citation type="submission" date="2020-08" db="EMBL/GenBank/DDBJ databases">
        <title>Functional genomics of gut bacteria from endangered species of beetles.</title>
        <authorList>
            <person name="Carlos-Shanley C."/>
        </authorList>
    </citation>
    <scope>NUCLEOTIDE SEQUENCE [LARGE SCALE GENOMIC DNA]</scope>
    <source>
        <strain evidence="6 7">S00239</strain>
    </source>
</reference>
<dbReference type="SUPFAM" id="SSF51556">
    <property type="entry name" value="Metallo-dependent hydrolases"/>
    <property type="match status" value="1"/>
</dbReference>
<protein>
    <submittedName>
        <fullName evidence="6">Formimidoylglutamate deiminase</fullName>
        <ecNumber evidence="6">3.5.3.13</ecNumber>
    </submittedName>
</protein>
<dbReference type="GO" id="GO:0019239">
    <property type="term" value="F:deaminase activity"/>
    <property type="evidence" value="ECO:0007669"/>
    <property type="project" value="TreeGrafter"/>
</dbReference>
<evidence type="ECO:0000313" key="7">
    <source>
        <dbReference type="Proteomes" id="UP000562027"/>
    </source>
</evidence>
<feature type="domain" description="Amidohydrolase-related" evidence="5">
    <location>
        <begin position="55"/>
        <end position="436"/>
    </location>
</feature>
<dbReference type="Proteomes" id="UP000562027">
    <property type="component" value="Unassembled WGS sequence"/>
</dbReference>
<keyword evidence="3 6" id="KW-0378">Hydrolase</keyword>
<dbReference type="GO" id="GO:0046872">
    <property type="term" value="F:metal ion binding"/>
    <property type="evidence" value="ECO:0007669"/>
    <property type="project" value="UniProtKB-KW"/>
</dbReference>
<organism evidence="6 7">
    <name type="scientific">Roseateles oligotrophus</name>
    <dbReference type="NCBI Taxonomy" id="1769250"/>
    <lineage>
        <taxon>Bacteria</taxon>
        <taxon>Pseudomonadati</taxon>
        <taxon>Pseudomonadota</taxon>
        <taxon>Betaproteobacteria</taxon>
        <taxon>Burkholderiales</taxon>
        <taxon>Sphaerotilaceae</taxon>
        <taxon>Roseateles</taxon>
    </lineage>
</organism>
<accession>A0A840L7Y2</accession>
<dbReference type="Gene3D" id="3.20.20.140">
    <property type="entry name" value="Metal-dependent hydrolases"/>
    <property type="match status" value="1"/>
</dbReference>
<dbReference type="AlphaFoldDB" id="A0A840L7Y2"/>
<evidence type="ECO:0000256" key="4">
    <source>
        <dbReference type="ARBA" id="ARBA00022833"/>
    </source>
</evidence>
<dbReference type="RefSeq" id="WP_184296305.1">
    <property type="nucleotide sequence ID" value="NZ_JACHLP010000001.1"/>
</dbReference>
<dbReference type="GO" id="GO:0005829">
    <property type="term" value="C:cytosol"/>
    <property type="evidence" value="ECO:0007669"/>
    <property type="project" value="TreeGrafter"/>
</dbReference>
<keyword evidence="2" id="KW-0479">Metal-binding</keyword>
<dbReference type="InterPro" id="IPR051607">
    <property type="entry name" value="Metallo-dep_hydrolases"/>
</dbReference>
<dbReference type="InterPro" id="IPR010252">
    <property type="entry name" value="HutF"/>
</dbReference>
<proteinExistence type="predicted"/>
<gene>
    <name evidence="6" type="ORF">HNP55_000754</name>
</gene>
<keyword evidence="7" id="KW-1185">Reference proteome</keyword>
<dbReference type="InterPro" id="IPR006680">
    <property type="entry name" value="Amidohydro-rel"/>
</dbReference>
<evidence type="ECO:0000259" key="5">
    <source>
        <dbReference type="Pfam" id="PF01979"/>
    </source>
</evidence>
<dbReference type="Gene3D" id="2.30.40.10">
    <property type="entry name" value="Urease, subunit C, domain 1"/>
    <property type="match status" value="1"/>
</dbReference>
<dbReference type="InterPro" id="IPR032466">
    <property type="entry name" value="Metal_Hydrolase"/>
</dbReference>